<feature type="domain" description="SH2" evidence="4">
    <location>
        <begin position="766"/>
        <end position="846"/>
    </location>
</feature>
<dbReference type="SMART" id="SM00252">
    <property type="entry name" value="SH2"/>
    <property type="match status" value="4"/>
</dbReference>
<feature type="compositionally biased region" description="Low complexity" evidence="3">
    <location>
        <begin position="605"/>
        <end position="615"/>
    </location>
</feature>
<dbReference type="Gene3D" id="3.30.505.10">
    <property type="entry name" value="SH2 domain"/>
    <property type="match status" value="5"/>
</dbReference>
<feature type="compositionally biased region" description="Polar residues" evidence="3">
    <location>
        <begin position="878"/>
        <end position="888"/>
    </location>
</feature>
<dbReference type="KEGG" id="mbr:MONBRDRAFT_27857"/>
<proteinExistence type="predicted"/>
<evidence type="ECO:0000313" key="6">
    <source>
        <dbReference type="Proteomes" id="UP000001357"/>
    </source>
</evidence>
<feature type="compositionally biased region" description="Basic and acidic residues" evidence="3">
    <location>
        <begin position="616"/>
        <end position="627"/>
    </location>
</feature>
<feature type="compositionally biased region" description="Basic and acidic residues" evidence="3">
    <location>
        <begin position="327"/>
        <end position="336"/>
    </location>
</feature>
<dbReference type="SUPFAM" id="SSF55550">
    <property type="entry name" value="SH2 domain"/>
    <property type="match status" value="5"/>
</dbReference>
<dbReference type="GeneID" id="5893628"/>
<name>A9V6N9_MONBE</name>
<protein>
    <recommendedName>
        <fullName evidence="4">SH2 domain-containing protein</fullName>
    </recommendedName>
</protein>
<evidence type="ECO:0000256" key="2">
    <source>
        <dbReference type="PROSITE-ProRule" id="PRU00191"/>
    </source>
</evidence>
<dbReference type="AlphaFoldDB" id="A9V6N9"/>
<dbReference type="PROSITE" id="PS50001">
    <property type="entry name" value="SH2"/>
    <property type="match status" value="3"/>
</dbReference>
<dbReference type="Pfam" id="PF00017">
    <property type="entry name" value="SH2"/>
    <property type="match status" value="4"/>
</dbReference>
<gene>
    <name evidence="5" type="ORF">MONBRDRAFT_27857</name>
</gene>
<accession>A9V6N9</accession>
<dbReference type="InterPro" id="IPR036860">
    <property type="entry name" value="SH2_dom_sf"/>
</dbReference>
<dbReference type="PANTHER" id="PTHR19969">
    <property type="entry name" value="SH2-SH3 ADAPTOR PROTEIN-RELATED"/>
    <property type="match status" value="1"/>
</dbReference>
<dbReference type="STRING" id="81824.A9V6N9"/>
<dbReference type="GO" id="GO:0005737">
    <property type="term" value="C:cytoplasm"/>
    <property type="evidence" value="ECO:0000318"/>
    <property type="project" value="GO_Central"/>
</dbReference>
<dbReference type="GO" id="GO:0030971">
    <property type="term" value="F:receptor tyrosine kinase binding"/>
    <property type="evidence" value="ECO:0000318"/>
    <property type="project" value="GO_Central"/>
</dbReference>
<dbReference type="GO" id="GO:0007167">
    <property type="term" value="P:enzyme-linked receptor protein signaling pathway"/>
    <property type="evidence" value="ECO:0000318"/>
    <property type="project" value="GO_Central"/>
</dbReference>
<evidence type="ECO:0000259" key="4">
    <source>
        <dbReference type="PROSITE" id="PS50001"/>
    </source>
</evidence>
<dbReference type="InParanoid" id="A9V6N9"/>
<evidence type="ECO:0000313" key="5">
    <source>
        <dbReference type="EMBL" id="EDQ86839.1"/>
    </source>
</evidence>
<dbReference type="InterPro" id="IPR000980">
    <property type="entry name" value="SH2"/>
</dbReference>
<dbReference type="Proteomes" id="UP000001357">
    <property type="component" value="Unassembled WGS sequence"/>
</dbReference>
<dbReference type="CDD" id="cd00173">
    <property type="entry name" value="SH2"/>
    <property type="match status" value="4"/>
</dbReference>
<sequence>MFKSNKSQRRPSGNAGPAFAKVDAAGMTATMLAGNSAAWTKSFEFDHFGDKKKVSRGDSADDLLSNVNQDLLNPTIDEEAWSAPWYLAKMTNTAVMKTLQHQPDGAFIIRDSPATAGSFALAYRHQNETHHALIHNTAQGLVLGKSEEPLSCLSELVLRFSQHYDVQSDGPHLSCPLDPAVLAPTENEAPANLLSTEHNLPNAEEDVSALLTRADESGNLINLSATTGAQVAMSGPVVPSRRSKPSRGVSSGTNDGLVASAGVSPSMRGVRHCPHCNAKQSAKQNMCSACSRPMDGEEVPPPAPVTAAPTGPTRGAVVIVTDEDEEDKSKNDEIHDGYAPMTTPVSFLNKSKRKSKRNQDIQVIVAPPTMALRGILNDGSRLSSNHHVTFSEENIAGTLKESLFARGIYCRLDDLSFHAGYYYSENIERPERATNKLQGCAEGAFVVYDDQKSENHLLLTYVAPSGQPAHASIEHDEAGAWLQLQDVATTLVPRFHYVSELVRHYCSSNSDPPELLSLSQEQEEARCPSRYVYALSSLTTMAIFQAFLNGEGADFNAELQHKAEAVLPSKPQKGHQGPYMDLKALKTLRDGQAVAAAEAERAAAEEAAALAQAEASADKNEEDERRSGGKSPESPPSEATPPWYKPEMSRAEAVALIEFEPTGSFVVRDNMDEPGRHIVTYVLNGALHHHEIERLPDNGGYCLTELRNFARPTLRELIEFYGSSEGHDLQHLEARLRLPRQGDQARANASFRGLQDPSTLTEKPAWLQTNMPKAAALQVIAGKPDGAFVVRSSESRTDCYVLSYMFRGQVHHELVRMVGDDQKVFFLNNAPHHTFQSLQNLIEFFEAPRRELKHPLHPGLVSQQESMMRRGPSRRSMQHSASQRSSTRVPPHGPPRSGAVPPMLRKGSSRALLDPNAAVPAAARSASRRRSHHRHLAGESVGNRLDQRAATSNWCCLNLSREEALARLPHKEGAFIVRKSNDNFATLTMVANGKHFHVQVHDSTLGLHLKKSTAYQPNLSALVAFYMIAGQTDLPRPLVSW</sequence>
<keyword evidence="1 2" id="KW-0727">SH2 domain</keyword>
<feature type="compositionally biased region" description="Basic residues" evidence="3">
    <location>
        <begin position="926"/>
        <end position="935"/>
    </location>
</feature>
<feature type="region of interest" description="Disordered" evidence="3">
    <location>
        <begin position="605"/>
        <end position="645"/>
    </location>
</feature>
<keyword evidence="6" id="KW-1185">Reference proteome</keyword>
<dbReference type="GO" id="GO:0035591">
    <property type="term" value="F:signaling adaptor activity"/>
    <property type="evidence" value="ECO:0000318"/>
    <property type="project" value="GO_Central"/>
</dbReference>
<evidence type="ECO:0000256" key="1">
    <source>
        <dbReference type="ARBA" id="ARBA00022999"/>
    </source>
</evidence>
<dbReference type="OMA" id="QTNMPKA"/>
<dbReference type="PANTHER" id="PTHR19969:SF5">
    <property type="entry name" value="CRK-LIKE PROTEIN"/>
    <property type="match status" value="1"/>
</dbReference>
<dbReference type="GO" id="GO:0016477">
    <property type="term" value="P:cell migration"/>
    <property type="evidence" value="ECO:0000318"/>
    <property type="project" value="GO_Central"/>
</dbReference>
<dbReference type="InterPro" id="IPR051184">
    <property type="entry name" value="Tyrosine-phos_adapter"/>
</dbReference>
<feature type="region of interest" description="Disordered" evidence="3">
    <location>
        <begin position="323"/>
        <end position="344"/>
    </location>
</feature>
<dbReference type="RefSeq" id="XP_001748384.1">
    <property type="nucleotide sequence ID" value="XM_001748332.1"/>
</dbReference>
<feature type="region of interest" description="Disordered" evidence="3">
    <location>
        <begin position="855"/>
        <end position="939"/>
    </location>
</feature>
<evidence type="ECO:0000256" key="3">
    <source>
        <dbReference type="SAM" id="MobiDB-lite"/>
    </source>
</evidence>
<dbReference type="EMBL" id="CH991563">
    <property type="protein sequence ID" value="EDQ86839.1"/>
    <property type="molecule type" value="Genomic_DNA"/>
</dbReference>
<feature type="region of interest" description="Disordered" evidence="3">
    <location>
        <begin position="232"/>
        <end position="259"/>
    </location>
</feature>
<organism evidence="5 6">
    <name type="scientific">Monosiga brevicollis</name>
    <name type="common">Choanoflagellate</name>
    <dbReference type="NCBI Taxonomy" id="81824"/>
    <lineage>
        <taxon>Eukaryota</taxon>
        <taxon>Choanoflagellata</taxon>
        <taxon>Craspedida</taxon>
        <taxon>Salpingoecidae</taxon>
        <taxon>Monosiga</taxon>
    </lineage>
</organism>
<feature type="domain" description="SH2" evidence="4">
    <location>
        <begin position="643"/>
        <end position="740"/>
    </location>
</feature>
<feature type="domain" description="SH2" evidence="4">
    <location>
        <begin position="85"/>
        <end position="177"/>
    </location>
</feature>
<reference evidence="5 6" key="1">
    <citation type="journal article" date="2008" name="Nature">
        <title>The genome of the choanoflagellate Monosiga brevicollis and the origin of metazoans.</title>
        <authorList>
            <consortium name="JGI Sequencing"/>
            <person name="King N."/>
            <person name="Westbrook M.J."/>
            <person name="Young S.L."/>
            <person name="Kuo A."/>
            <person name="Abedin M."/>
            <person name="Chapman J."/>
            <person name="Fairclough S."/>
            <person name="Hellsten U."/>
            <person name="Isogai Y."/>
            <person name="Letunic I."/>
            <person name="Marr M."/>
            <person name="Pincus D."/>
            <person name="Putnam N."/>
            <person name="Rokas A."/>
            <person name="Wright K.J."/>
            <person name="Zuzow R."/>
            <person name="Dirks W."/>
            <person name="Good M."/>
            <person name="Goodstein D."/>
            <person name="Lemons D."/>
            <person name="Li W."/>
            <person name="Lyons J.B."/>
            <person name="Morris A."/>
            <person name="Nichols S."/>
            <person name="Richter D.J."/>
            <person name="Salamov A."/>
            <person name="Bork P."/>
            <person name="Lim W.A."/>
            <person name="Manning G."/>
            <person name="Miller W.T."/>
            <person name="McGinnis W."/>
            <person name="Shapiro H."/>
            <person name="Tjian R."/>
            <person name="Grigoriev I.V."/>
            <person name="Rokhsar D."/>
        </authorList>
    </citation>
    <scope>NUCLEOTIDE SEQUENCE [LARGE SCALE GENOMIC DNA]</scope>
    <source>
        <strain evidence="6">MX1 / ATCC 50154</strain>
    </source>
</reference>